<proteinExistence type="inferred from homology"/>
<evidence type="ECO:0000256" key="6">
    <source>
        <dbReference type="ARBA" id="ARBA00023136"/>
    </source>
</evidence>
<feature type="transmembrane region" description="Helical" evidence="7">
    <location>
        <begin position="313"/>
        <end position="332"/>
    </location>
</feature>
<feature type="transmembrane region" description="Helical" evidence="7">
    <location>
        <begin position="93"/>
        <end position="115"/>
    </location>
</feature>
<dbReference type="STRING" id="1278073.MYSTI_01882"/>
<gene>
    <name evidence="8" type="ordered locus">MYSTI_01882</name>
</gene>
<name>L7U4Z2_MYXSD</name>
<dbReference type="PANTHER" id="PTHR30106:SF1">
    <property type="entry name" value="UPF0324 MEMBRANE PROTEIN FN0533"/>
    <property type="match status" value="1"/>
</dbReference>
<feature type="transmembrane region" description="Helical" evidence="7">
    <location>
        <begin position="153"/>
        <end position="176"/>
    </location>
</feature>
<evidence type="ECO:0000313" key="8">
    <source>
        <dbReference type="EMBL" id="AGC43213.1"/>
    </source>
</evidence>
<dbReference type="AlphaFoldDB" id="L7U4Z2"/>
<dbReference type="KEGG" id="msd:MYSTI_01882"/>
<feature type="transmembrane region" description="Helical" evidence="7">
    <location>
        <begin position="280"/>
        <end position="301"/>
    </location>
</feature>
<feature type="transmembrane region" description="Helical" evidence="7">
    <location>
        <begin position="250"/>
        <end position="268"/>
    </location>
</feature>
<feature type="transmembrane region" description="Helical" evidence="7">
    <location>
        <begin position="34"/>
        <end position="55"/>
    </location>
</feature>
<evidence type="ECO:0000256" key="4">
    <source>
        <dbReference type="ARBA" id="ARBA00022692"/>
    </source>
</evidence>
<accession>L7U4Z2</accession>
<keyword evidence="6 7" id="KW-0472">Membrane</keyword>
<protein>
    <recommendedName>
        <fullName evidence="10">Sulfate exporter family transporter</fullName>
    </recommendedName>
</protein>
<dbReference type="Pfam" id="PF03601">
    <property type="entry name" value="Cons_hypoth698"/>
    <property type="match status" value="1"/>
</dbReference>
<feature type="transmembrane region" description="Helical" evidence="7">
    <location>
        <begin position="122"/>
        <end position="141"/>
    </location>
</feature>
<dbReference type="InterPro" id="IPR018383">
    <property type="entry name" value="UPF0324_pro"/>
</dbReference>
<dbReference type="RefSeq" id="WP_015347475.1">
    <property type="nucleotide sequence ID" value="NC_020126.1"/>
</dbReference>
<reference evidence="8 9" key="1">
    <citation type="journal article" date="2013" name="Genome Announc.">
        <title>Complete genome sequence of Myxococcus stipitatus strain DSM 14675, a fruiting myxobacterium.</title>
        <authorList>
            <person name="Huntley S."/>
            <person name="Kneip S."/>
            <person name="Treuner-Lange A."/>
            <person name="Sogaard-Andersen L."/>
        </authorList>
    </citation>
    <scope>NUCLEOTIDE SEQUENCE [LARGE SCALE GENOMIC DNA]</scope>
    <source>
        <strain evidence="9">DSM 14675 / JCM 12634 / Mx s8</strain>
    </source>
</reference>
<comment type="similarity">
    <text evidence="2">Belongs to the UPF0324 family.</text>
</comment>
<dbReference type="PANTHER" id="PTHR30106">
    <property type="entry name" value="INNER MEMBRANE PROTEIN YEIH-RELATED"/>
    <property type="match status" value="1"/>
</dbReference>
<evidence type="ECO:0000256" key="5">
    <source>
        <dbReference type="ARBA" id="ARBA00022989"/>
    </source>
</evidence>
<keyword evidence="5 7" id="KW-1133">Transmembrane helix</keyword>
<dbReference type="eggNOG" id="COG2855">
    <property type="taxonomic scope" value="Bacteria"/>
</dbReference>
<feature type="transmembrane region" description="Helical" evidence="7">
    <location>
        <begin position="217"/>
        <end position="234"/>
    </location>
</feature>
<organism evidence="8 9">
    <name type="scientific">Myxococcus stipitatus (strain DSM 14675 / JCM 12634 / Mx s8)</name>
    <dbReference type="NCBI Taxonomy" id="1278073"/>
    <lineage>
        <taxon>Bacteria</taxon>
        <taxon>Pseudomonadati</taxon>
        <taxon>Myxococcota</taxon>
        <taxon>Myxococcia</taxon>
        <taxon>Myxococcales</taxon>
        <taxon>Cystobacterineae</taxon>
        <taxon>Myxococcaceae</taxon>
        <taxon>Myxococcus</taxon>
    </lineage>
</organism>
<comment type="subcellular location">
    <subcellularLocation>
        <location evidence="1">Cell membrane</location>
        <topology evidence="1">Multi-pass membrane protein</topology>
    </subcellularLocation>
</comment>
<evidence type="ECO:0000256" key="2">
    <source>
        <dbReference type="ARBA" id="ARBA00007977"/>
    </source>
</evidence>
<dbReference type="OrthoDB" id="5393513at2"/>
<keyword evidence="9" id="KW-1185">Reference proteome</keyword>
<evidence type="ECO:0000256" key="3">
    <source>
        <dbReference type="ARBA" id="ARBA00022475"/>
    </source>
</evidence>
<dbReference type="EMBL" id="CP004025">
    <property type="protein sequence ID" value="AGC43213.1"/>
    <property type="molecule type" value="Genomic_DNA"/>
</dbReference>
<evidence type="ECO:0000256" key="1">
    <source>
        <dbReference type="ARBA" id="ARBA00004651"/>
    </source>
</evidence>
<dbReference type="Proteomes" id="UP000011131">
    <property type="component" value="Chromosome"/>
</dbReference>
<feature type="transmembrane region" description="Helical" evidence="7">
    <location>
        <begin position="183"/>
        <end position="205"/>
    </location>
</feature>
<dbReference type="HOGENOM" id="CLU_033541_2_0_7"/>
<keyword evidence="3" id="KW-1003">Cell membrane</keyword>
<keyword evidence="4 7" id="KW-0812">Transmembrane</keyword>
<dbReference type="PATRIC" id="fig|1278073.3.peg.1932"/>
<feature type="transmembrane region" description="Helical" evidence="7">
    <location>
        <begin position="67"/>
        <end position="87"/>
    </location>
</feature>
<evidence type="ECO:0008006" key="10">
    <source>
        <dbReference type="Google" id="ProtNLM"/>
    </source>
</evidence>
<evidence type="ECO:0000313" key="9">
    <source>
        <dbReference type="Proteomes" id="UP000011131"/>
    </source>
</evidence>
<dbReference type="GO" id="GO:0005886">
    <property type="term" value="C:plasma membrane"/>
    <property type="evidence" value="ECO:0007669"/>
    <property type="project" value="UniProtKB-SubCell"/>
</dbReference>
<sequence>MSATSSRPDAPRSLRDTTLALGRLLVPLGALLSLWPGVSTAVALVAGMLVALSVGNPHAALTRRATHLLLSLSVVGLGAGMDLRVVAEEGARGFLYTVVGITACLALGALLARWLRVSRGAGLLISIGTAICGGSAIAAVVPVLRPREEDVSIALGTVFLLNAVALFVFPVVGHAVGLDARQFGLWSALAIHDTSSVVGAAMRYGPQALEVATTVKLARALWIVPLTVSLGFWLRRTGQASTQGQGPARRPWFILGFLAMAALVTWVPSLRPAGQMVTHVSQRVLVLTLFLIGAGFSRQALRSVGLKPLAQGITLWLCMASLSLGAILLHVIS</sequence>
<evidence type="ECO:0000256" key="7">
    <source>
        <dbReference type="SAM" id="Phobius"/>
    </source>
</evidence>